<proteinExistence type="predicted"/>
<protein>
    <submittedName>
        <fullName evidence="1">Uncharacterized protein</fullName>
    </submittedName>
</protein>
<dbReference type="AlphaFoldDB" id="F6EYB1"/>
<organism evidence="1 2">
    <name type="scientific">Sphingobium chlorophenolicum L-1</name>
    <dbReference type="NCBI Taxonomy" id="690566"/>
    <lineage>
        <taxon>Bacteria</taxon>
        <taxon>Pseudomonadati</taxon>
        <taxon>Pseudomonadota</taxon>
        <taxon>Alphaproteobacteria</taxon>
        <taxon>Sphingomonadales</taxon>
        <taxon>Sphingomonadaceae</taxon>
        <taxon>Sphingobium</taxon>
    </lineage>
</organism>
<evidence type="ECO:0000313" key="1">
    <source>
        <dbReference type="EMBL" id="AEG50064.1"/>
    </source>
</evidence>
<dbReference type="Proteomes" id="UP000007150">
    <property type="component" value="Chromosome 1"/>
</dbReference>
<name>F6EYB1_SPHCR</name>
<dbReference type="HOGENOM" id="CLU_1234357_0_0_5"/>
<gene>
    <name evidence="1" type="ORF">Sphch_2403</name>
</gene>
<reference evidence="1 2" key="1">
    <citation type="submission" date="2011-05" db="EMBL/GenBank/DDBJ databases">
        <title>Complete sequence of chromosome 1 of Sphingobium chlorophenolicum L-1.</title>
        <authorList>
            <consortium name="US DOE Joint Genome Institute"/>
            <person name="Lucas S."/>
            <person name="Han J."/>
            <person name="Lapidus A."/>
            <person name="Cheng J.-F."/>
            <person name="Goodwin L."/>
            <person name="Pitluck S."/>
            <person name="Peters L."/>
            <person name="Daligault H."/>
            <person name="Han C."/>
            <person name="Tapia R."/>
            <person name="Land M."/>
            <person name="Hauser L."/>
            <person name="Kyrpides N."/>
            <person name="Ivanova N."/>
            <person name="Pagani I."/>
            <person name="Turner P."/>
            <person name="Copley S."/>
            <person name="Woyke T."/>
        </authorList>
    </citation>
    <scope>NUCLEOTIDE SEQUENCE [LARGE SCALE GENOMIC DNA]</scope>
    <source>
        <strain evidence="1 2">L-1</strain>
    </source>
</reference>
<dbReference type="EMBL" id="CP002798">
    <property type="protein sequence ID" value="AEG50064.1"/>
    <property type="molecule type" value="Genomic_DNA"/>
</dbReference>
<dbReference type="STRING" id="690566.Sphch_2403"/>
<accession>F6EYB1</accession>
<sequence length="224" mass="24144">MGRRNPLSQVRSRVSWPGGCRICPRFCLKAAAPCACAGLRTPGLCRVHASNIITGALVEPHERSAVQPFLQPFFEKNPKLGCGLAVGLWVALGCFAVSMCSGGNDEHKTTAETESPAEARLRQEKNEAIDARVDAEQNLRATLKDGDSAEFKDMFVSRIQGGNLMLCGKVNAKNAFGAYTGFERFIASPNPSAPSIIEGEATGLSRSQFQQAYSSVCTNPVMRF</sequence>
<dbReference type="KEGG" id="sch:Sphch_2403"/>
<evidence type="ECO:0000313" key="2">
    <source>
        <dbReference type="Proteomes" id="UP000007150"/>
    </source>
</evidence>
<keyword evidence="2" id="KW-1185">Reference proteome</keyword>